<evidence type="ECO:0000313" key="2">
    <source>
        <dbReference type="Proteomes" id="UP000199696"/>
    </source>
</evidence>
<reference evidence="2" key="1">
    <citation type="submission" date="2016-06" db="EMBL/GenBank/DDBJ databases">
        <authorList>
            <person name="Varghese N."/>
            <person name="Submissions Spin"/>
        </authorList>
    </citation>
    <scope>NUCLEOTIDE SEQUENCE [LARGE SCALE GENOMIC DNA]</scope>
    <source>
        <strain evidence="2">DSM 44814</strain>
    </source>
</reference>
<dbReference type="RefSeq" id="WP_091122768.1">
    <property type="nucleotide sequence ID" value="NZ_FMHY01000002.1"/>
</dbReference>
<name>A0A1C6V8D1_9ACTN</name>
<keyword evidence="2" id="KW-1185">Reference proteome</keyword>
<evidence type="ECO:0008006" key="3">
    <source>
        <dbReference type="Google" id="ProtNLM"/>
    </source>
</evidence>
<organism evidence="1 2">
    <name type="scientific">Micromonospora eburnea</name>
    <dbReference type="NCBI Taxonomy" id="227316"/>
    <lineage>
        <taxon>Bacteria</taxon>
        <taxon>Bacillati</taxon>
        <taxon>Actinomycetota</taxon>
        <taxon>Actinomycetes</taxon>
        <taxon>Micromonosporales</taxon>
        <taxon>Micromonosporaceae</taxon>
        <taxon>Micromonospora</taxon>
    </lineage>
</organism>
<dbReference type="Gene3D" id="1.10.10.10">
    <property type="entry name" value="Winged helix-like DNA-binding domain superfamily/Winged helix DNA-binding domain"/>
    <property type="match status" value="1"/>
</dbReference>
<sequence length="367" mass="40103">MAVPSRYPPDLIDAVVQRVADARAVKAYGAVTTVARQLNLEPRLVQKWVTRAATPATFHAGRPAATPRVLCLRPGLLHCRFCRRPMPYADLHEGYQCQQGCRPRPLADATIADVVGRAILRHAARVIPSTGAPTPPQLAALHADRVLARITVGASPTDITLTWRATPASACDRRIAEGVRRVATARTLAPTDPLRARQLLHVSLAGVDPATAPAHPLHAEAAALLAELQLRLGRPTDAIGWATYAQQNSAYLYGPTHPRSLHALHLLATVRRRAGHHQRAYHLYRQLGEHLATTAGSHAHPTLAAHAITALILYDLGHCQPARTLLADTITTHRREHPDHPATIRMTQHLTRIWDDCAAKGHEHHEI</sequence>
<dbReference type="STRING" id="227316.GA0070604_4774"/>
<dbReference type="Proteomes" id="UP000199696">
    <property type="component" value="Unassembled WGS sequence"/>
</dbReference>
<protein>
    <recommendedName>
        <fullName evidence="3">Tetratricopeptide repeat-containing protein</fullName>
    </recommendedName>
</protein>
<accession>A0A1C6V8D1</accession>
<dbReference type="OrthoDB" id="3356877at2"/>
<dbReference type="InterPro" id="IPR036388">
    <property type="entry name" value="WH-like_DNA-bd_sf"/>
</dbReference>
<gene>
    <name evidence="1" type="ORF">GA0070604_4774</name>
</gene>
<dbReference type="InterPro" id="IPR011990">
    <property type="entry name" value="TPR-like_helical_dom_sf"/>
</dbReference>
<dbReference type="AlphaFoldDB" id="A0A1C6V8D1"/>
<dbReference type="SUPFAM" id="SSF48452">
    <property type="entry name" value="TPR-like"/>
    <property type="match status" value="1"/>
</dbReference>
<evidence type="ECO:0000313" key="1">
    <source>
        <dbReference type="EMBL" id="SCL62578.1"/>
    </source>
</evidence>
<dbReference type="EMBL" id="FMHY01000002">
    <property type="protein sequence ID" value="SCL62578.1"/>
    <property type="molecule type" value="Genomic_DNA"/>
</dbReference>
<proteinExistence type="predicted"/>
<dbReference type="Gene3D" id="1.25.40.10">
    <property type="entry name" value="Tetratricopeptide repeat domain"/>
    <property type="match status" value="1"/>
</dbReference>